<dbReference type="Gene3D" id="2.60.40.1120">
    <property type="entry name" value="Carboxypeptidase-like, regulatory domain"/>
    <property type="match status" value="1"/>
</dbReference>
<keyword evidence="5 12" id="KW-0732">Signal</keyword>
<comment type="caution">
    <text evidence="15">The sequence shown here is derived from an EMBL/GenBank/DDBJ whole genome shotgun (WGS) entry which is preliminary data.</text>
</comment>
<dbReference type="Pfam" id="PF07715">
    <property type="entry name" value="Plug"/>
    <property type="match status" value="1"/>
</dbReference>
<dbReference type="PANTHER" id="PTHR30069:SF29">
    <property type="entry name" value="HEMOGLOBIN AND HEMOGLOBIN-HAPTOGLOBIN-BINDING PROTEIN 1-RELATED"/>
    <property type="match status" value="1"/>
</dbReference>
<dbReference type="Proteomes" id="UP000471447">
    <property type="component" value="Unassembled WGS sequence"/>
</dbReference>
<keyword evidence="7 10" id="KW-0472">Membrane</keyword>
<evidence type="ECO:0000256" key="9">
    <source>
        <dbReference type="ARBA" id="ARBA00023237"/>
    </source>
</evidence>
<feature type="domain" description="TonB-dependent receptor-like beta-barrel" evidence="13">
    <location>
        <begin position="371"/>
        <end position="754"/>
    </location>
</feature>
<dbReference type="Gene3D" id="2.40.170.20">
    <property type="entry name" value="TonB-dependent receptor, beta-barrel domain"/>
    <property type="match status" value="1"/>
</dbReference>
<dbReference type="InterPro" id="IPR036942">
    <property type="entry name" value="Beta-barrel_TonB_sf"/>
</dbReference>
<feature type="chain" id="PRO_5029684279" evidence="12">
    <location>
        <begin position="22"/>
        <end position="781"/>
    </location>
</feature>
<dbReference type="SUPFAM" id="SSF49464">
    <property type="entry name" value="Carboxypeptidase regulatory domain-like"/>
    <property type="match status" value="1"/>
</dbReference>
<proteinExistence type="inferred from homology"/>
<keyword evidence="8 15" id="KW-0675">Receptor</keyword>
<reference evidence="15 16" key="1">
    <citation type="journal article" date="2019" name="Nat. Med.">
        <title>A library of human gut bacterial isolates paired with longitudinal multiomics data enables mechanistic microbiome research.</title>
        <authorList>
            <person name="Poyet M."/>
            <person name="Groussin M."/>
            <person name="Gibbons S.M."/>
            <person name="Avila-Pacheco J."/>
            <person name="Jiang X."/>
            <person name="Kearney S.M."/>
            <person name="Perrotta A.R."/>
            <person name="Berdy B."/>
            <person name="Zhao S."/>
            <person name="Lieberman T.D."/>
            <person name="Swanson P.K."/>
            <person name="Smith M."/>
            <person name="Roesemann S."/>
            <person name="Alexander J.E."/>
            <person name="Rich S.A."/>
            <person name="Livny J."/>
            <person name="Vlamakis H."/>
            <person name="Clish C."/>
            <person name="Bullock K."/>
            <person name="Deik A."/>
            <person name="Scott J."/>
            <person name="Pierce K.A."/>
            <person name="Xavier R.J."/>
            <person name="Alm E.J."/>
        </authorList>
    </citation>
    <scope>NUCLEOTIDE SEQUENCE [LARGE SCALE GENOMIC DNA]</scope>
    <source>
        <strain evidence="15 16">BIOML-A7</strain>
    </source>
</reference>
<evidence type="ECO:0000313" key="16">
    <source>
        <dbReference type="Proteomes" id="UP000471447"/>
    </source>
</evidence>
<keyword evidence="4 10" id="KW-0812">Transmembrane</keyword>
<dbReference type="InterPro" id="IPR008969">
    <property type="entry name" value="CarboxyPept-like_regulatory"/>
</dbReference>
<keyword evidence="3 10" id="KW-1134">Transmembrane beta strand</keyword>
<evidence type="ECO:0000256" key="5">
    <source>
        <dbReference type="ARBA" id="ARBA00022729"/>
    </source>
</evidence>
<name>A0A7J5QTK7_9BACE</name>
<dbReference type="GO" id="GO:0009279">
    <property type="term" value="C:cell outer membrane"/>
    <property type="evidence" value="ECO:0007669"/>
    <property type="project" value="UniProtKB-SubCell"/>
</dbReference>
<evidence type="ECO:0000256" key="10">
    <source>
        <dbReference type="PROSITE-ProRule" id="PRU01360"/>
    </source>
</evidence>
<dbReference type="PROSITE" id="PS52016">
    <property type="entry name" value="TONB_DEPENDENT_REC_3"/>
    <property type="match status" value="1"/>
</dbReference>
<comment type="subcellular location">
    <subcellularLocation>
        <location evidence="1 10">Cell outer membrane</location>
        <topology evidence="1 10">Multi-pass membrane protein</topology>
    </subcellularLocation>
</comment>
<keyword evidence="6 11" id="KW-0798">TonB box</keyword>
<feature type="signal peptide" evidence="12">
    <location>
        <begin position="1"/>
        <end position="21"/>
    </location>
</feature>
<evidence type="ECO:0000256" key="4">
    <source>
        <dbReference type="ARBA" id="ARBA00022692"/>
    </source>
</evidence>
<feature type="domain" description="TonB-dependent receptor plug" evidence="14">
    <location>
        <begin position="124"/>
        <end position="228"/>
    </location>
</feature>
<dbReference type="Pfam" id="PF00593">
    <property type="entry name" value="TonB_dep_Rec_b-barrel"/>
    <property type="match status" value="1"/>
</dbReference>
<dbReference type="Gene3D" id="2.170.130.10">
    <property type="entry name" value="TonB-dependent receptor, plug domain"/>
    <property type="match status" value="1"/>
</dbReference>
<evidence type="ECO:0000259" key="13">
    <source>
        <dbReference type="Pfam" id="PF00593"/>
    </source>
</evidence>
<keyword evidence="2 10" id="KW-0813">Transport</keyword>
<organism evidence="15 16">
    <name type="scientific">Bacteroides xylanisolvens</name>
    <dbReference type="NCBI Taxonomy" id="371601"/>
    <lineage>
        <taxon>Bacteria</taxon>
        <taxon>Pseudomonadati</taxon>
        <taxon>Bacteroidota</taxon>
        <taxon>Bacteroidia</taxon>
        <taxon>Bacteroidales</taxon>
        <taxon>Bacteroidaceae</taxon>
        <taxon>Bacteroides</taxon>
    </lineage>
</organism>
<evidence type="ECO:0000256" key="8">
    <source>
        <dbReference type="ARBA" id="ARBA00023170"/>
    </source>
</evidence>
<dbReference type="GO" id="GO:0044718">
    <property type="term" value="P:siderophore transmembrane transport"/>
    <property type="evidence" value="ECO:0007669"/>
    <property type="project" value="TreeGrafter"/>
</dbReference>
<dbReference type="PANTHER" id="PTHR30069">
    <property type="entry name" value="TONB-DEPENDENT OUTER MEMBRANE RECEPTOR"/>
    <property type="match status" value="1"/>
</dbReference>
<dbReference type="SUPFAM" id="SSF56935">
    <property type="entry name" value="Porins"/>
    <property type="match status" value="1"/>
</dbReference>
<evidence type="ECO:0000256" key="6">
    <source>
        <dbReference type="ARBA" id="ARBA00023077"/>
    </source>
</evidence>
<dbReference type="Pfam" id="PF13715">
    <property type="entry name" value="CarbopepD_reg_2"/>
    <property type="match status" value="1"/>
</dbReference>
<dbReference type="InterPro" id="IPR000531">
    <property type="entry name" value="Beta-barrel_TonB"/>
</dbReference>
<sequence>MEQKILFYLLAPILMSISVSAQTGRGRIAGVVIDNTGEDPLPGATIFIEELKKGSVADKKGEFSFSGVPFGTYTLTVKFMGYQTAILKHTVAKESAQKTIISLKAEAKKLDEVTIRAKSKARRLKDSPMPVSVIAMDEEKGVVSSVDDILSRMAGITLRSSGGMGSVSRLSVRGLEGKRIGVFIDEMPMNDNNDFIDLNDIPTDMIDRIEIYKGIVPAKLGGSAVGGAVNIVLKEYPAKYLDVGYSIKSFNTHQFNTVFKRNDQKSGLEYGLGAVLSHSDNSYTMESPFRKGQMIRRDHDRFNKVMVGGSIKSKKWWFDEVKLEPAFTKSSQQIQGIEYNIQEARNFSEAYIFGAKLEKRDFLFPRLSFEANTQYSYTLFRFVDKAPHSYNWDGTTSNPVSDFGGEIKPYPSDLHSGKHTVLQKINLDYPIGIGHSLNLNVVYNYTKGLPKDPLRDKAMGYQTRFNSDMHSLVAGATHEWTSSNNKWMNALSGKFYYYHMKTTTADMLGAGRRKGIDLSKTDFGLSDAFRYAIIPEFLIKASLAYDVRVPSDLELLGNGFLVVPSPDLKPERNMNLNVGFFAETFNRKDNRFQVEMNFFAMYLKDMIRLTGGALQSRYQNFGEMRTLGVDLEVKWDATNFLYLYGNGTFQDLRDTRKYEASSSAPNPTKGNRMPNIPYLFANVGLELHRENLFGGKDQESRLYTEGAYIEEYFYDFEQSIYQERRIPRSFTLNLGLEHSFLTKKVILGVQVNNVTNSKLLSELNRPLPGRSFLAKIRYILK</sequence>
<evidence type="ECO:0000256" key="7">
    <source>
        <dbReference type="ARBA" id="ARBA00023136"/>
    </source>
</evidence>
<dbReference type="AlphaFoldDB" id="A0A7J5QTK7"/>
<evidence type="ECO:0000256" key="2">
    <source>
        <dbReference type="ARBA" id="ARBA00022448"/>
    </source>
</evidence>
<comment type="similarity">
    <text evidence="10 11">Belongs to the TonB-dependent receptor family.</text>
</comment>
<evidence type="ECO:0000259" key="14">
    <source>
        <dbReference type="Pfam" id="PF07715"/>
    </source>
</evidence>
<dbReference type="GO" id="GO:0015344">
    <property type="term" value="F:siderophore uptake transmembrane transporter activity"/>
    <property type="evidence" value="ECO:0007669"/>
    <property type="project" value="TreeGrafter"/>
</dbReference>
<evidence type="ECO:0000256" key="1">
    <source>
        <dbReference type="ARBA" id="ARBA00004571"/>
    </source>
</evidence>
<dbReference type="EMBL" id="WDCG01000007">
    <property type="protein sequence ID" value="KAB6424696.1"/>
    <property type="molecule type" value="Genomic_DNA"/>
</dbReference>
<evidence type="ECO:0000256" key="12">
    <source>
        <dbReference type="SAM" id="SignalP"/>
    </source>
</evidence>
<evidence type="ECO:0000256" key="11">
    <source>
        <dbReference type="RuleBase" id="RU003357"/>
    </source>
</evidence>
<dbReference type="InterPro" id="IPR012910">
    <property type="entry name" value="Plug_dom"/>
</dbReference>
<protein>
    <submittedName>
        <fullName evidence="15">TonB-dependent receptor</fullName>
    </submittedName>
</protein>
<evidence type="ECO:0000256" key="3">
    <source>
        <dbReference type="ARBA" id="ARBA00022452"/>
    </source>
</evidence>
<accession>A0A7J5QTK7</accession>
<dbReference type="RefSeq" id="WP_048695737.1">
    <property type="nucleotide sequence ID" value="NZ_JBDORN010000006.1"/>
</dbReference>
<gene>
    <name evidence="15" type="ORF">GAZ26_08220</name>
</gene>
<dbReference type="InterPro" id="IPR037066">
    <property type="entry name" value="Plug_dom_sf"/>
</dbReference>
<dbReference type="InterPro" id="IPR039426">
    <property type="entry name" value="TonB-dep_rcpt-like"/>
</dbReference>
<evidence type="ECO:0000313" key="15">
    <source>
        <dbReference type="EMBL" id="KAB6424696.1"/>
    </source>
</evidence>
<keyword evidence="9 10" id="KW-0998">Cell outer membrane</keyword>